<name>E0USK9_SULAO</name>
<organism evidence="1 2">
    <name type="scientific">Sulfurimonas autotrophica (strain ATCC BAA-671 / DSM 16294 / JCM 11897 / OK10)</name>
    <dbReference type="NCBI Taxonomy" id="563040"/>
    <lineage>
        <taxon>Bacteria</taxon>
        <taxon>Pseudomonadati</taxon>
        <taxon>Campylobacterota</taxon>
        <taxon>Epsilonproteobacteria</taxon>
        <taxon>Campylobacterales</taxon>
        <taxon>Sulfurimonadaceae</taxon>
        <taxon>Sulfurimonas</taxon>
    </lineage>
</organism>
<protein>
    <submittedName>
        <fullName evidence="1">Uncharacterized protein</fullName>
    </submittedName>
</protein>
<evidence type="ECO:0000313" key="2">
    <source>
        <dbReference type="Proteomes" id="UP000007803"/>
    </source>
</evidence>
<gene>
    <name evidence="1" type="ordered locus">Saut_1124</name>
</gene>
<dbReference type="EMBL" id="CP002205">
    <property type="protein sequence ID" value="ADN09172.1"/>
    <property type="molecule type" value="Genomic_DNA"/>
</dbReference>
<evidence type="ECO:0000313" key="1">
    <source>
        <dbReference type="EMBL" id="ADN09172.1"/>
    </source>
</evidence>
<dbReference type="Proteomes" id="UP000007803">
    <property type="component" value="Chromosome"/>
</dbReference>
<dbReference type="STRING" id="563040.Saut_1124"/>
<dbReference type="eggNOG" id="ENOG5032N4I">
    <property type="taxonomic scope" value="Bacteria"/>
</dbReference>
<dbReference type="KEGG" id="sua:Saut_1124"/>
<sequence>MKPGSKNKMEKKEQLIKDIQNLLNSYDGVRPTSINPDLLNFMDEETLISIIDSLLTQKEKNSESDVEWLEQFKTNS</sequence>
<keyword evidence="2" id="KW-1185">Reference proteome</keyword>
<proteinExistence type="predicted"/>
<reference evidence="2" key="1">
    <citation type="journal article" date="2010" name="Stand. Genomic Sci.">
        <title>Complete genome sequence of Sulfurimonas autotrophica type strain (OK10).</title>
        <authorList>
            <person name="Sikorski J."/>
            <person name="Munk C."/>
            <person name="Lapidus A."/>
            <person name="Djao O."/>
            <person name="Lucas S."/>
            <person name="Glavina Del Rio T."/>
            <person name="Nolan M."/>
            <person name="Tice H."/>
            <person name="Han C."/>
            <person name="Cheng J."/>
            <person name="Tapia R."/>
            <person name="Goodwin L."/>
            <person name="Pitluck S."/>
            <person name="Liolios K."/>
            <person name="Ivanova N."/>
            <person name="Mavromatis K."/>
            <person name="Mikhailova N."/>
            <person name="Pati A."/>
            <person name="Sims D."/>
            <person name="Meincke L."/>
            <person name="Brettin T."/>
            <person name="Detter J."/>
            <person name="Chen A."/>
            <person name="Palaniappan K."/>
            <person name="Land M."/>
            <person name="Hauser L."/>
            <person name="Chang Y."/>
            <person name="Jeffries C."/>
            <person name="Rohde M."/>
            <person name="Lang E."/>
            <person name="Spring S."/>
            <person name="Goker M."/>
            <person name="Woyke T."/>
            <person name="Bristow J."/>
            <person name="Eisen J."/>
            <person name="Markowitz V."/>
            <person name="Hugenholtz P."/>
            <person name="Kyrpides N."/>
            <person name="Klenk H."/>
        </authorList>
    </citation>
    <scope>NUCLEOTIDE SEQUENCE [LARGE SCALE GENOMIC DNA]</scope>
    <source>
        <strain evidence="2">ATCC BAA-671 / DSM 16294 / JCM 11897 / OK10</strain>
    </source>
</reference>
<accession>E0USK9</accession>
<dbReference type="HOGENOM" id="CLU_203337_0_0_7"/>
<dbReference type="AlphaFoldDB" id="E0USK9"/>